<gene>
    <name evidence="1" type="ORF">CVT24_004973</name>
</gene>
<evidence type="ECO:0008006" key="3">
    <source>
        <dbReference type="Google" id="ProtNLM"/>
    </source>
</evidence>
<dbReference type="STRING" id="181874.A0A409V9M2"/>
<reference evidence="1 2" key="1">
    <citation type="journal article" date="2018" name="Evol. Lett.">
        <title>Horizontal gene cluster transfer increased hallucinogenic mushroom diversity.</title>
        <authorList>
            <person name="Reynolds H.T."/>
            <person name="Vijayakumar V."/>
            <person name="Gluck-Thaler E."/>
            <person name="Korotkin H.B."/>
            <person name="Matheny P.B."/>
            <person name="Slot J.C."/>
        </authorList>
    </citation>
    <scope>NUCLEOTIDE SEQUENCE [LARGE SCALE GENOMIC DNA]</scope>
    <source>
        <strain evidence="1 2">2629</strain>
    </source>
</reference>
<proteinExistence type="predicted"/>
<dbReference type="EMBL" id="NHTK01006122">
    <property type="protein sequence ID" value="PPQ63441.1"/>
    <property type="molecule type" value="Genomic_DNA"/>
</dbReference>
<protein>
    <recommendedName>
        <fullName evidence="3">DUF1857-domain-containing protein</fullName>
    </recommendedName>
</protein>
<organism evidence="1 2">
    <name type="scientific">Panaeolus cyanescens</name>
    <dbReference type="NCBI Taxonomy" id="181874"/>
    <lineage>
        <taxon>Eukaryota</taxon>
        <taxon>Fungi</taxon>
        <taxon>Dikarya</taxon>
        <taxon>Basidiomycota</taxon>
        <taxon>Agaricomycotina</taxon>
        <taxon>Agaricomycetes</taxon>
        <taxon>Agaricomycetidae</taxon>
        <taxon>Agaricales</taxon>
        <taxon>Agaricineae</taxon>
        <taxon>Galeropsidaceae</taxon>
        <taxon>Panaeolus</taxon>
    </lineage>
</organism>
<evidence type="ECO:0000313" key="1">
    <source>
        <dbReference type="EMBL" id="PPQ63441.1"/>
    </source>
</evidence>
<keyword evidence="2" id="KW-1185">Reference proteome</keyword>
<dbReference type="Proteomes" id="UP000284842">
    <property type="component" value="Unassembled WGS sequence"/>
</dbReference>
<dbReference type="Gene3D" id="3.30.530.20">
    <property type="match status" value="1"/>
</dbReference>
<comment type="caution">
    <text evidence="1">The sequence shown here is derived from an EMBL/GenBank/DDBJ whole genome shotgun (WGS) entry which is preliminary data.</text>
</comment>
<feature type="non-terminal residue" evidence="1">
    <location>
        <position position="1"/>
    </location>
</feature>
<dbReference type="InterPro" id="IPR015075">
    <property type="entry name" value="AtaL"/>
</dbReference>
<dbReference type="AlphaFoldDB" id="A0A409V9M2"/>
<evidence type="ECO:0000313" key="2">
    <source>
        <dbReference type="Proteomes" id="UP000284842"/>
    </source>
</evidence>
<dbReference type="OrthoDB" id="2320332at2759"/>
<accession>A0A409V9M2</accession>
<dbReference type="Pfam" id="PF08982">
    <property type="entry name" value="AtaL"/>
    <property type="match status" value="1"/>
</dbReference>
<dbReference type="SUPFAM" id="SSF55961">
    <property type="entry name" value="Bet v1-like"/>
    <property type="match status" value="1"/>
</dbReference>
<dbReference type="InParanoid" id="A0A409V9M2"/>
<dbReference type="InterPro" id="IPR023393">
    <property type="entry name" value="START-like_dom_sf"/>
</dbReference>
<sequence length="145" mass="16008">SRLVNPPGVTPIISEEQLWKGLETKARDPQQFVPPISECKIQSDTGDKVVRIVRFGGGEPVQEDILIYQPSILYFDSPDKGHRVTNVVSYNEENEMVLTFSFAGGFPSKIPLKDNATPAEVNAVIGQAVESTLKKIRELVNEGKI</sequence>
<name>A0A409V9M2_9AGAR</name>